<feature type="domain" description="MmyB-like transcription regulator ligand binding" evidence="1">
    <location>
        <begin position="105"/>
        <end position="231"/>
    </location>
</feature>
<accession>A0A919F382</accession>
<dbReference type="Pfam" id="PF13560">
    <property type="entry name" value="HTH_31"/>
    <property type="match status" value="1"/>
</dbReference>
<name>A0A919F382_9ACTN</name>
<dbReference type="InterPro" id="IPR010982">
    <property type="entry name" value="Lambda_DNA-bd_dom_sf"/>
</dbReference>
<gene>
    <name evidence="2" type="ORF">GCM10018980_71350</name>
</gene>
<proteinExistence type="predicted"/>
<reference evidence="3" key="1">
    <citation type="journal article" date="2019" name="Int. J. Syst. Evol. Microbiol.">
        <title>The Global Catalogue of Microorganisms (GCM) 10K type strain sequencing project: providing services to taxonomists for standard genome sequencing and annotation.</title>
        <authorList>
            <consortium name="The Broad Institute Genomics Platform"/>
            <consortium name="The Broad Institute Genome Sequencing Center for Infectious Disease"/>
            <person name="Wu L."/>
            <person name="Ma J."/>
        </authorList>
    </citation>
    <scope>NUCLEOTIDE SEQUENCE [LARGE SCALE GENOMIC DNA]</scope>
    <source>
        <strain evidence="3">JCM 4253</strain>
    </source>
</reference>
<dbReference type="SUPFAM" id="SSF47413">
    <property type="entry name" value="lambda repressor-like DNA-binding domains"/>
    <property type="match status" value="1"/>
</dbReference>
<dbReference type="GO" id="GO:0003677">
    <property type="term" value="F:DNA binding"/>
    <property type="evidence" value="ECO:0007669"/>
    <property type="project" value="InterPro"/>
</dbReference>
<dbReference type="Gene3D" id="3.30.450.180">
    <property type="match status" value="1"/>
</dbReference>
<comment type="caution">
    <text evidence="2">The sequence shown here is derived from an EMBL/GenBank/DDBJ whole genome shotgun (WGS) entry which is preliminary data.</text>
</comment>
<dbReference type="Pfam" id="PF17765">
    <property type="entry name" value="MLTR_LBD"/>
    <property type="match status" value="1"/>
</dbReference>
<evidence type="ECO:0000313" key="3">
    <source>
        <dbReference type="Proteomes" id="UP000619355"/>
    </source>
</evidence>
<organism evidence="2 3">
    <name type="scientific">Streptomyces capoamus</name>
    <dbReference type="NCBI Taxonomy" id="68183"/>
    <lineage>
        <taxon>Bacteria</taxon>
        <taxon>Bacillati</taxon>
        <taxon>Actinomycetota</taxon>
        <taxon>Actinomycetes</taxon>
        <taxon>Kitasatosporales</taxon>
        <taxon>Streptomycetaceae</taxon>
        <taxon>Streptomyces</taxon>
    </lineage>
</organism>
<dbReference type="Proteomes" id="UP000619355">
    <property type="component" value="Unassembled WGS sequence"/>
</dbReference>
<dbReference type="AlphaFoldDB" id="A0A919F382"/>
<dbReference type="EMBL" id="BNBF01000035">
    <property type="protein sequence ID" value="GHG74451.1"/>
    <property type="molecule type" value="Genomic_DNA"/>
</dbReference>
<dbReference type="InterPro" id="IPR001387">
    <property type="entry name" value="Cro/C1-type_HTH"/>
</dbReference>
<evidence type="ECO:0000313" key="2">
    <source>
        <dbReference type="EMBL" id="GHG74451.1"/>
    </source>
</evidence>
<dbReference type="PANTHER" id="PTHR35010">
    <property type="entry name" value="BLL4672 PROTEIN-RELATED"/>
    <property type="match status" value="1"/>
</dbReference>
<evidence type="ECO:0000259" key="1">
    <source>
        <dbReference type="Pfam" id="PF17765"/>
    </source>
</evidence>
<dbReference type="InterPro" id="IPR041413">
    <property type="entry name" value="MLTR_LBD"/>
</dbReference>
<sequence length="250" mass="28499">MGRETSHEYQRLMRYYRERLTRPDVGLVPRPDGGRSTKLRQPDVDEALRCGAGVYQKVESGRLRPSPEFFLRIAETLGFSSHDRRVAHLDLFGSEPPPSIGTPSPHWQRTVDGQREMMCVLAPDGQLTAHNTAFAAIFGEDGVPTNFWRWALMSDRARDTALCDWEQAWAPYLLEECRLLSLRYRDHGAIRDLHADLAADPRLRWLPRADAGLNGRTASLRHPEQGTRHVRILVAESEGFRLLTFLMDPS</sequence>
<dbReference type="CDD" id="cd00093">
    <property type="entry name" value="HTH_XRE"/>
    <property type="match status" value="1"/>
</dbReference>
<keyword evidence="3" id="KW-1185">Reference proteome</keyword>
<protein>
    <recommendedName>
        <fullName evidence="1">MmyB-like transcription regulator ligand binding domain-containing protein</fullName>
    </recommendedName>
</protein>